<evidence type="ECO:0000256" key="6">
    <source>
        <dbReference type="SAM" id="MobiDB-lite"/>
    </source>
</evidence>
<protein>
    <recommendedName>
        <fullName evidence="7">C3H1-type domain-containing protein</fullName>
    </recommendedName>
</protein>
<dbReference type="InterPro" id="IPR036855">
    <property type="entry name" value="Znf_CCCH_sf"/>
</dbReference>
<dbReference type="SMART" id="SM00356">
    <property type="entry name" value="ZnF_C3H1"/>
    <property type="match status" value="2"/>
</dbReference>
<feature type="zinc finger region" description="C3H1-type" evidence="5">
    <location>
        <begin position="41"/>
        <end position="69"/>
    </location>
</feature>
<keyword evidence="2" id="KW-0677">Repeat</keyword>
<dbReference type="InterPro" id="IPR045877">
    <property type="entry name" value="ZFP36-like"/>
</dbReference>
<evidence type="ECO:0000313" key="9">
    <source>
        <dbReference type="Proteomes" id="UP001141327"/>
    </source>
</evidence>
<feature type="compositionally biased region" description="Polar residues" evidence="6">
    <location>
        <begin position="1"/>
        <end position="10"/>
    </location>
</feature>
<proteinExistence type="predicted"/>
<feature type="region of interest" description="Disordered" evidence="6">
    <location>
        <begin position="1"/>
        <end position="38"/>
    </location>
</feature>
<name>A0ABQ8UV03_9EUKA</name>
<dbReference type="EMBL" id="JAPMOS010000012">
    <property type="protein sequence ID" value="KAJ4460575.1"/>
    <property type="molecule type" value="Genomic_DNA"/>
</dbReference>
<evidence type="ECO:0000256" key="1">
    <source>
        <dbReference type="ARBA" id="ARBA00022723"/>
    </source>
</evidence>
<dbReference type="PANTHER" id="PTHR12547:SF18">
    <property type="entry name" value="PROTEIN TIS11"/>
    <property type="match status" value="1"/>
</dbReference>
<evidence type="ECO:0000256" key="3">
    <source>
        <dbReference type="ARBA" id="ARBA00022771"/>
    </source>
</evidence>
<sequence length="183" mass="20483">MATILQQGSPFSPAMRPRTPPQDISDIGTPTDKRTPVVGSKRKTELCRNWVELGHCPYGSRCQYAHGEEELRDSPHQRSKQKSKLCKAFHESGSCYYGCRCRFQHTTGLHSEMAFEFHHRLPVFDFLAPEEPGQFSPMLCPRTPPLSPDMSPSVSFIQSPPLSPLPPVSVAYNPIEDGFVLSP</sequence>
<feature type="domain" description="C3H1-type" evidence="7">
    <location>
        <begin position="41"/>
        <end position="69"/>
    </location>
</feature>
<keyword evidence="9" id="KW-1185">Reference proteome</keyword>
<dbReference type="InterPro" id="IPR000571">
    <property type="entry name" value="Znf_CCCH"/>
</dbReference>
<dbReference type="Gene3D" id="4.10.1000.10">
    <property type="entry name" value="Zinc finger, CCCH-type"/>
    <property type="match status" value="2"/>
</dbReference>
<gene>
    <name evidence="8" type="ORF">PAPYR_3209</name>
</gene>
<dbReference type="Pfam" id="PF00642">
    <property type="entry name" value="zf-CCCH"/>
    <property type="match status" value="1"/>
</dbReference>
<evidence type="ECO:0000259" key="7">
    <source>
        <dbReference type="PROSITE" id="PS50103"/>
    </source>
</evidence>
<keyword evidence="1 5" id="KW-0479">Metal-binding</keyword>
<dbReference type="PROSITE" id="PS50103">
    <property type="entry name" value="ZF_C3H1"/>
    <property type="match status" value="2"/>
</dbReference>
<reference evidence="8" key="1">
    <citation type="journal article" date="2022" name="bioRxiv">
        <title>Genomics of Preaxostyla Flagellates Illuminates Evolutionary Transitions and the Path Towards Mitochondrial Loss.</title>
        <authorList>
            <person name="Novak L.V.F."/>
            <person name="Treitli S.C."/>
            <person name="Pyrih J."/>
            <person name="Halakuc P."/>
            <person name="Pipaliya S.V."/>
            <person name="Vacek V."/>
            <person name="Brzon O."/>
            <person name="Soukal P."/>
            <person name="Eme L."/>
            <person name="Dacks J.B."/>
            <person name="Karnkowska A."/>
            <person name="Elias M."/>
            <person name="Hampl V."/>
        </authorList>
    </citation>
    <scope>NUCLEOTIDE SEQUENCE</scope>
    <source>
        <strain evidence="8">RCP-MX</strain>
    </source>
</reference>
<evidence type="ECO:0000256" key="2">
    <source>
        <dbReference type="ARBA" id="ARBA00022737"/>
    </source>
</evidence>
<evidence type="ECO:0000313" key="8">
    <source>
        <dbReference type="EMBL" id="KAJ4460575.1"/>
    </source>
</evidence>
<feature type="domain" description="C3H1-type" evidence="7">
    <location>
        <begin position="80"/>
        <end position="108"/>
    </location>
</feature>
<comment type="caution">
    <text evidence="8">The sequence shown here is derived from an EMBL/GenBank/DDBJ whole genome shotgun (WGS) entry which is preliminary data.</text>
</comment>
<accession>A0ABQ8UV03</accession>
<evidence type="ECO:0000256" key="4">
    <source>
        <dbReference type="ARBA" id="ARBA00022833"/>
    </source>
</evidence>
<dbReference type="Proteomes" id="UP001141327">
    <property type="component" value="Unassembled WGS sequence"/>
</dbReference>
<dbReference type="SUPFAM" id="SSF90229">
    <property type="entry name" value="CCCH zinc finger"/>
    <property type="match status" value="2"/>
</dbReference>
<organism evidence="8 9">
    <name type="scientific">Paratrimastix pyriformis</name>
    <dbReference type="NCBI Taxonomy" id="342808"/>
    <lineage>
        <taxon>Eukaryota</taxon>
        <taxon>Metamonada</taxon>
        <taxon>Preaxostyla</taxon>
        <taxon>Paratrimastigidae</taxon>
        <taxon>Paratrimastix</taxon>
    </lineage>
</organism>
<keyword evidence="4 5" id="KW-0862">Zinc</keyword>
<evidence type="ECO:0000256" key="5">
    <source>
        <dbReference type="PROSITE-ProRule" id="PRU00723"/>
    </source>
</evidence>
<dbReference type="PANTHER" id="PTHR12547">
    <property type="entry name" value="CCCH ZINC FINGER/TIS11-RELATED"/>
    <property type="match status" value="1"/>
</dbReference>
<feature type="zinc finger region" description="C3H1-type" evidence="5">
    <location>
        <begin position="80"/>
        <end position="108"/>
    </location>
</feature>
<keyword evidence="3 5" id="KW-0863">Zinc-finger</keyword>